<evidence type="ECO:0000256" key="1">
    <source>
        <dbReference type="ARBA" id="ARBA00004141"/>
    </source>
</evidence>
<dbReference type="RefSeq" id="WP_080771579.1">
    <property type="nucleotide sequence ID" value="NZ_SHTF01000004.1"/>
</dbReference>
<evidence type="ECO:0000256" key="5">
    <source>
        <dbReference type="SAM" id="Phobius"/>
    </source>
</evidence>
<comment type="subcellular location">
    <subcellularLocation>
        <location evidence="1">Membrane</location>
        <topology evidence="1">Multi-pass membrane protein</topology>
    </subcellularLocation>
</comment>
<evidence type="ECO:0000256" key="2">
    <source>
        <dbReference type="ARBA" id="ARBA00022692"/>
    </source>
</evidence>
<organism evidence="7 8">
    <name type="scientific">Bifidobacterium longum subsp. longum</name>
    <dbReference type="NCBI Taxonomy" id="1679"/>
    <lineage>
        <taxon>Bacteria</taxon>
        <taxon>Bacillati</taxon>
        <taxon>Actinomycetota</taxon>
        <taxon>Actinomycetes</taxon>
        <taxon>Bifidobacteriales</taxon>
        <taxon>Bifidobacteriaceae</taxon>
        <taxon>Bifidobacterium</taxon>
    </lineage>
</organism>
<feature type="transmembrane region" description="Helical" evidence="5">
    <location>
        <begin position="156"/>
        <end position="174"/>
    </location>
</feature>
<dbReference type="Pfam" id="PF04932">
    <property type="entry name" value="Wzy_C"/>
    <property type="match status" value="1"/>
</dbReference>
<accession>A0A4R0U1G6</accession>
<feature type="transmembrane region" description="Helical" evidence="5">
    <location>
        <begin position="59"/>
        <end position="79"/>
    </location>
</feature>
<dbReference type="GO" id="GO:0016020">
    <property type="term" value="C:membrane"/>
    <property type="evidence" value="ECO:0007669"/>
    <property type="project" value="UniProtKB-SubCell"/>
</dbReference>
<dbReference type="InterPro" id="IPR051533">
    <property type="entry name" value="WaaL-like"/>
</dbReference>
<dbReference type="InterPro" id="IPR007016">
    <property type="entry name" value="O-antigen_ligase-rel_domated"/>
</dbReference>
<protein>
    <recommendedName>
        <fullName evidence="6">O-antigen ligase-related domain-containing protein</fullName>
    </recommendedName>
</protein>
<evidence type="ECO:0000313" key="7">
    <source>
        <dbReference type="EMBL" id="TCF65784.1"/>
    </source>
</evidence>
<dbReference type="PANTHER" id="PTHR37422:SF17">
    <property type="entry name" value="O-ANTIGEN LIGASE"/>
    <property type="match status" value="1"/>
</dbReference>
<dbReference type="EMBL" id="SHTF01000004">
    <property type="protein sequence ID" value="TCF65784.1"/>
    <property type="molecule type" value="Genomic_DNA"/>
</dbReference>
<keyword evidence="4 5" id="KW-0472">Membrane</keyword>
<feature type="transmembrane region" description="Helical" evidence="5">
    <location>
        <begin position="313"/>
        <end position="333"/>
    </location>
</feature>
<gene>
    <name evidence="7" type="ORF">MCC10116_0369</name>
</gene>
<feature type="transmembrane region" description="Helical" evidence="5">
    <location>
        <begin position="271"/>
        <end position="293"/>
    </location>
</feature>
<sequence>MSVHITKRKVILFLLLIPVFMPISVDYFTTSLHLNRLLTYVVDAYLLCRLVFSRKALSIVTVISACMYAWILLATAISHGLMDNAILSLLRIMIVCLIFDLYRNDVYTLVRVLILHCEICVYVNLLSVLVAPNGLYSRSVSGYAVSQEWFLGVDNYFVQWLFPALVVAWAYIALTRSKTRGYVLTAAVVVTEFIHGSATGIVGIVLFSLLMIIPKVKLAFTPIRSVVISVIVWLLIVVFRADSIFAPLVSTLGKDMTFTGRLNIWDNALRVITANPILGYGVLTNDAMVGYLGSSSSGVWVGATHCHDQILQVAFQGGLVALALLLVIIALIIKKSLEYWPKKVAQIAVYAVSAYLIMCTTEVFTFPVMFLIFPLSYYVLSDQTVKE</sequence>
<keyword evidence="2 5" id="KW-0812">Transmembrane</keyword>
<evidence type="ECO:0000259" key="6">
    <source>
        <dbReference type="Pfam" id="PF04932"/>
    </source>
</evidence>
<dbReference type="AlphaFoldDB" id="A0A4R0U1G6"/>
<evidence type="ECO:0000256" key="3">
    <source>
        <dbReference type="ARBA" id="ARBA00022989"/>
    </source>
</evidence>
<proteinExistence type="predicted"/>
<evidence type="ECO:0000256" key="4">
    <source>
        <dbReference type="ARBA" id="ARBA00023136"/>
    </source>
</evidence>
<feature type="domain" description="O-antigen ligase-related" evidence="6">
    <location>
        <begin position="189"/>
        <end position="326"/>
    </location>
</feature>
<feature type="transmembrane region" description="Helical" evidence="5">
    <location>
        <begin position="354"/>
        <end position="380"/>
    </location>
</feature>
<name>A0A4R0U1G6_BIFLL</name>
<feature type="transmembrane region" description="Helical" evidence="5">
    <location>
        <begin position="114"/>
        <end position="136"/>
    </location>
</feature>
<feature type="transmembrane region" description="Helical" evidence="5">
    <location>
        <begin position="181"/>
        <end position="214"/>
    </location>
</feature>
<dbReference type="Proteomes" id="UP000292787">
    <property type="component" value="Unassembled WGS sequence"/>
</dbReference>
<evidence type="ECO:0000313" key="8">
    <source>
        <dbReference type="Proteomes" id="UP000292787"/>
    </source>
</evidence>
<keyword evidence="3 5" id="KW-1133">Transmembrane helix</keyword>
<feature type="transmembrane region" description="Helical" evidence="5">
    <location>
        <begin position="226"/>
        <end position="250"/>
    </location>
</feature>
<dbReference type="PANTHER" id="PTHR37422">
    <property type="entry name" value="TEICHURONIC ACID BIOSYNTHESIS PROTEIN TUAE"/>
    <property type="match status" value="1"/>
</dbReference>
<feature type="transmembrane region" description="Helical" evidence="5">
    <location>
        <begin position="85"/>
        <end position="102"/>
    </location>
</feature>
<reference evidence="7 8" key="1">
    <citation type="journal article" date="2018" name="Sci. Rep.">
        <title>Genomic diversity and distribution of Bifidobacterium longum subsp. longum across the human lifespan.</title>
        <authorList>
            <person name="Odamaki T."/>
            <person name="Bottacini F."/>
            <person name="Kato K."/>
            <person name="Mitsuyama E."/>
            <person name="Yoshida K."/>
            <person name="Horigome A."/>
            <person name="Xiao J.Z."/>
            <person name="van Sinderen D."/>
        </authorList>
    </citation>
    <scope>NUCLEOTIDE SEQUENCE [LARGE SCALE GENOMIC DNA]</scope>
    <source>
        <strain evidence="7 8">MCC10116</strain>
    </source>
</reference>
<comment type="caution">
    <text evidence="7">The sequence shown here is derived from an EMBL/GenBank/DDBJ whole genome shotgun (WGS) entry which is preliminary data.</text>
</comment>